<keyword evidence="3 6" id="KW-1133">Transmembrane helix</keyword>
<dbReference type="OrthoDB" id="433512at2759"/>
<dbReference type="InterPro" id="IPR020846">
    <property type="entry name" value="MFS_dom"/>
</dbReference>
<dbReference type="Gene3D" id="1.20.1250.20">
    <property type="entry name" value="MFS general substrate transporter like domains"/>
    <property type="match status" value="2"/>
</dbReference>
<dbReference type="PROSITE" id="PS00217">
    <property type="entry name" value="SUGAR_TRANSPORT_2"/>
    <property type="match status" value="1"/>
</dbReference>
<dbReference type="GO" id="GO:0016020">
    <property type="term" value="C:membrane"/>
    <property type="evidence" value="ECO:0007669"/>
    <property type="project" value="UniProtKB-SubCell"/>
</dbReference>
<evidence type="ECO:0000259" key="7">
    <source>
        <dbReference type="PROSITE" id="PS50850"/>
    </source>
</evidence>
<gene>
    <name evidence="8" type="ORF">BP5796_06646</name>
</gene>
<feature type="transmembrane region" description="Helical" evidence="6">
    <location>
        <begin position="90"/>
        <end position="112"/>
    </location>
</feature>
<feature type="domain" description="Major facilitator superfamily (MFS) profile" evidence="7">
    <location>
        <begin position="48"/>
        <end position="569"/>
    </location>
</feature>
<dbReference type="Pfam" id="PF00083">
    <property type="entry name" value="Sugar_tr"/>
    <property type="match status" value="2"/>
</dbReference>
<feature type="transmembrane region" description="Helical" evidence="6">
    <location>
        <begin position="441"/>
        <end position="462"/>
    </location>
</feature>
<dbReference type="PANTHER" id="PTHR24064">
    <property type="entry name" value="SOLUTE CARRIER FAMILY 22 MEMBER"/>
    <property type="match status" value="1"/>
</dbReference>
<comment type="subcellular location">
    <subcellularLocation>
        <location evidence="1">Membrane</location>
        <topology evidence="1">Multi-pass membrane protein</topology>
    </subcellularLocation>
</comment>
<feature type="transmembrane region" description="Helical" evidence="6">
    <location>
        <begin position="547"/>
        <end position="565"/>
    </location>
</feature>
<feature type="compositionally biased region" description="Basic and acidic residues" evidence="5">
    <location>
        <begin position="325"/>
        <end position="341"/>
    </location>
</feature>
<name>A0A3D8RP92_9HELO</name>
<evidence type="ECO:0000313" key="8">
    <source>
        <dbReference type="EMBL" id="RDW75825.1"/>
    </source>
</evidence>
<dbReference type="PROSITE" id="PS00216">
    <property type="entry name" value="SUGAR_TRANSPORT_1"/>
    <property type="match status" value="1"/>
</dbReference>
<feature type="transmembrane region" description="Helical" evidence="6">
    <location>
        <begin position="145"/>
        <end position="172"/>
    </location>
</feature>
<feature type="transmembrane region" description="Helical" evidence="6">
    <location>
        <begin position="45"/>
        <end position="78"/>
    </location>
</feature>
<evidence type="ECO:0000256" key="1">
    <source>
        <dbReference type="ARBA" id="ARBA00004141"/>
    </source>
</evidence>
<dbReference type="InterPro" id="IPR036259">
    <property type="entry name" value="MFS_trans_sf"/>
</dbReference>
<evidence type="ECO:0000256" key="3">
    <source>
        <dbReference type="ARBA" id="ARBA00022989"/>
    </source>
</evidence>
<dbReference type="EMBL" id="PDLN01000009">
    <property type="protein sequence ID" value="RDW75825.1"/>
    <property type="molecule type" value="Genomic_DNA"/>
</dbReference>
<dbReference type="InterPro" id="IPR005829">
    <property type="entry name" value="Sugar_transporter_CS"/>
</dbReference>
<dbReference type="PROSITE" id="PS50850">
    <property type="entry name" value="MFS"/>
    <property type="match status" value="1"/>
</dbReference>
<evidence type="ECO:0000256" key="2">
    <source>
        <dbReference type="ARBA" id="ARBA00022692"/>
    </source>
</evidence>
<keyword evidence="4 6" id="KW-0472">Membrane</keyword>
<reference evidence="8 9" key="1">
    <citation type="journal article" date="2018" name="IMA Fungus">
        <title>IMA Genome-F 9: Draft genome sequence of Annulohypoxylon stygium, Aspergillus mulundensis, Berkeleyomyces basicola (syn. Thielaviopsis basicola), Ceratocystis smalleyi, two Cercospora beticola strains, Coleophoma cylindrospora, Fusarium fracticaudum, Phialophora cf. hyalina, and Morchella septimelata.</title>
        <authorList>
            <person name="Wingfield B.D."/>
            <person name="Bills G.F."/>
            <person name="Dong Y."/>
            <person name="Huang W."/>
            <person name="Nel W.J."/>
            <person name="Swalarsk-Parry B.S."/>
            <person name="Vaghefi N."/>
            <person name="Wilken P.M."/>
            <person name="An Z."/>
            <person name="de Beer Z.W."/>
            <person name="De Vos L."/>
            <person name="Chen L."/>
            <person name="Duong T.A."/>
            <person name="Gao Y."/>
            <person name="Hammerbacher A."/>
            <person name="Kikkert J.R."/>
            <person name="Li Y."/>
            <person name="Li H."/>
            <person name="Li K."/>
            <person name="Li Q."/>
            <person name="Liu X."/>
            <person name="Ma X."/>
            <person name="Naidoo K."/>
            <person name="Pethybridge S.J."/>
            <person name="Sun J."/>
            <person name="Steenkamp E.T."/>
            <person name="van der Nest M.A."/>
            <person name="van Wyk S."/>
            <person name="Wingfield M.J."/>
            <person name="Xiong C."/>
            <person name="Yue Q."/>
            <person name="Zhang X."/>
        </authorList>
    </citation>
    <scope>NUCLEOTIDE SEQUENCE [LARGE SCALE GENOMIC DNA]</scope>
    <source>
        <strain evidence="8 9">BP5796</strain>
    </source>
</reference>
<keyword evidence="9" id="KW-1185">Reference proteome</keyword>
<feature type="transmembrane region" description="Helical" evidence="6">
    <location>
        <begin position="399"/>
        <end position="429"/>
    </location>
</feature>
<evidence type="ECO:0000256" key="4">
    <source>
        <dbReference type="ARBA" id="ARBA00023136"/>
    </source>
</evidence>
<comment type="caution">
    <text evidence="8">The sequence shown here is derived from an EMBL/GenBank/DDBJ whole genome shotgun (WGS) entry which is preliminary data.</text>
</comment>
<feature type="transmembrane region" description="Helical" evidence="6">
    <location>
        <begin position="504"/>
        <end position="527"/>
    </location>
</feature>
<dbReference type="SUPFAM" id="SSF103473">
    <property type="entry name" value="MFS general substrate transporter"/>
    <property type="match status" value="1"/>
</dbReference>
<evidence type="ECO:0000313" key="9">
    <source>
        <dbReference type="Proteomes" id="UP000256328"/>
    </source>
</evidence>
<proteinExistence type="predicted"/>
<feature type="transmembrane region" description="Helical" evidence="6">
    <location>
        <begin position="184"/>
        <end position="207"/>
    </location>
</feature>
<evidence type="ECO:0000256" key="5">
    <source>
        <dbReference type="SAM" id="MobiDB-lite"/>
    </source>
</evidence>
<evidence type="ECO:0000256" key="6">
    <source>
        <dbReference type="SAM" id="Phobius"/>
    </source>
</evidence>
<protein>
    <submittedName>
        <fullName evidence="8">MFS general substrate transporter-20</fullName>
    </submittedName>
</protein>
<keyword evidence="2 6" id="KW-0812">Transmembrane</keyword>
<dbReference type="Proteomes" id="UP000256328">
    <property type="component" value="Unassembled WGS sequence"/>
</dbReference>
<accession>A0A3D8RP92</accession>
<dbReference type="GO" id="GO:0022857">
    <property type="term" value="F:transmembrane transporter activity"/>
    <property type="evidence" value="ECO:0007669"/>
    <property type="project" value="InterPro"/>
</dbReference>
<dbReference type="AlphaFoldDB" id="A0A3D8RP92"/>
<organism evidence="8 9">
    <name type="scientific">Coleophoma crateriformis</name>
    <dbReference type="NCBI Taxonomy" id="565419"/>
    <lineage>
        <taxon>Eukaryota</taxon>
        <taxon>Fungi</taxon>
        <taxon>Dikarya</taxon>
        <taxon>Ascomycota</taxon>
        <taxon>Pezizomycotina</taxon>
        <taxon>Leotiomycetes</taxon>
        <taxon>Helotiales</taxon>
        <taxon>Dermateaceae</taxon>
        <taxon>Coleophoma</taxon>
    </lineage>
</organism>
<feature type="transmembrane region" description="Helical" evidence="6">
    <location>
        <begin position="468"/>
        <end position="492"/>
    </location>
</feature>
<feature type="transmembrane region" description="Helical" evidence="6">
    <location>
        <begin position="233"/>
        <end position="251"/>
    </location>
</feature>
<feature type="region of interest" description="Disordered" evidence="5">
    <location>
        <begin position="307"/>
        <end position="344"/>
    </location>
</feature>
<dbReference type="InterPro" id="IPR005828">
    <property type="entry name" value="MFS_sugar_transport-like"/>
</dbReference>
<feature type="transmembrane region" description="Helical" evidence="6">
    <location>
        <begin position="119"/>
        <end position="139"/>
    </location>
</feature>
<sequence length="646" mass="72525">MVLWGFRWFKLFLNPYESDEFEHIKEADRRAYIIGRLESAEFSEWSWVIVVAGVGFFTDAYSIFAINMVVPLLGIVYYGGTLPHNYETALSVVTLGGSMLGEIGFGLAADLWGRRKMYGLELIITIGATLGVVMSSNGTQGSMSVIVWLLIWRFVLGIGIGADYPLSAVICAEFAPSRLRGRMLTLVFACQPVGQLAATLVTLIAVVRQRNSIPSDATPTSCDSECIRTLDSIWRWVIGVGVIPAVIALWFRLTIIESPRYTADVGRDTRKAASELDRYLLSQEESIVASAVSIQQAREMDHLTRQESVEVESIGESGYEEPLDNDGHDIERIPPSEDKPPPEPSWQDFKQYFWYDGNLRTLIATSLCWFCVDLPFYGLGMNSSNIITRIWWGRDPSPATIYAGLISNVWQSLVIVSLGALIGVAITFVAIDKLGRRTIQIIGFFWLFILFVVIGGSFNHLYEVKGQAAVVVLYILCQIFFNFGPNTITYIISAELFPTRYRGLCHGISAAFGKLGSVLAQLFLAYVKYGPNGYNYKNVQRWLPYSLLIFSSFMLCGLLMTIFWIPRAEHGPDGAVKTLEEWELGREKNGFAETRAARTFFWLYKGITGKLDTFYLWLDKMIGGDEAEKRQLLKEQTRMRELAQAG</sequence>